<dbReference type="Proteomes" id="UP000478052">
    <property type="component" value="Unassembled WGS sequence"/>
</dbReference>
<protein>
    <submittedName>
        <fullName evidence="1">Uncharacterized protein</fullName>
    </submittedName>
</protein>
<dbReference type="AlphaFoldDB" id="A0A6G0ZCG9"/>
<evidence type="ECO:0000313" key="1">
    <source>
        <dbReference type="EMBL" id="KAF0768264.1"/>
    </source>
</evidence>
<dbReference type="EMBL" id="VUJU01000806">
    <property type="protein sequence ID" value="KAF0768264.1"/>
    <property type="molecule type" value="Genomic_DNA"/>
</dbReference>
<comment type="caution">
    <text evidence="1">The sequence shown here is derived from an EMBL/GenBank/DDBJ whole genome shotgun (WGS) entry which is preliminary data.</text>
</comment>
<proteinExistence type="predicted"/>
<organism evidence="1 2">
    <name type="scientific">Aphis craccivora</name>
    <name type="common">Cowpea aphid</name>
    <dbReference type="NCBI Taxonomy" id="307492"/>
    <lineage>
        <taxon>Eukaryota</taxon>
        <taxon>Metazoa</taxon>
        <taxon>Ecdysozoa</taxon>
        <taxon>Arthropoda</taxon>
        <taxon>Hexapoda</taxon>
        <taxon>Insecta</taxon>
        <taxon>Pterygota</taxon>
        <taxon>Neoptera</taxon>
        <taxon>Paraneoptera</taxon>
        <taxon>Hemiptera</taxon>
        <taxon>Sternorrhyncha</taxon>
        <taxon>Aphidomorpha</taxon>
        <taxon>Aphidoidea</taxon>
        <taxon>Aphididae</taxon>
        <taxon>Aphidini</taxon>
        <taxon>Aphis</taxon>
        <taxon>Aphis</taxon>
    </lineage>
</organism>
<gene>
    <name evidence="1" type="ORF">FWK35_00017687</name>
</gene>
<sequence length="147" mass="16753">MLLVDSFSRYPICMVVQSELLARLTAPQKSDTEIQAIAPDGNEYTFYGRLLYRVCDGWNSLEVPKGPFGVTKTETSVKQNYYISGLKDKVTNEGFFQSINKEDVLLEHPCSMFFFWNHYHQHPRDINISLLSSMDSLSSAGCFPPNQ</sequence>
<name>A0A6G0ZCG9_APHCR</name>
<dbReference type="OrthoDB" id="3863715at2759"/>
<evidence type="ECO:0000313" key="2">
    <source>
        <dbReference type="Proteomes" id="UP000478052"/>
    </source>
</evidence>
<reference evidence="1 2" key="1">
    <citation type="submission" date="2019-08" db="EMBL/GenBank/DDBJ databases">
        <title>Whole genome of Aphis craccivora.</title>
        <authorList>
            <person name="Voronova N.V."/>
            <person name="Shulinski R.S."/>
            <person name="Bandarenka Y.V."/>
            <person name="Zhorov D.G."/>
            <person name="Warner D."/>
        </authorList>
    </citation>
    <scope>NUCLEOTIDE SEQUENCE [LARGE SCALE GENOMIC DNA]</scope>
    <source>
        <strain evidence="1">180601</strain>
        <tissue evidence="1">Whole Body</tissue>
    </source>
</reference>
<keyword evidence="2" id="KW-1185">Reference proteome</keyword>
<accession>A0A6G0ZCG9</accession>